<organism evidence="2 3">
    <name type="scientific">Sistotremastrum niveocremeum HHB9708</name>
    <dbReference type="NCBI Taxonomy" id="1314777"/>
    <lineage>
        <taxon>Eukaryota</taxon>
        <taxon>Fungi</taxon>
        <taxon>Dikarya</taxon>
        <taxon>Basidiomycota</taxon>
        <taxon>Agaricomycotina</taxon>
        <taxon>Agaricomycetes</taxon>
        <taxon>Sistotremastrales</taxon>
        <taxon>Sistotremastraceae</taxon>
        <taxon>Sertulicium</taxon>
        <taxon>Sertulicium niveocremeum</taxon>
    </lineage>
</organism>
<feature type="non-terminal residue" evidence="2">
    <location>
        <position position="1"/>
    </location>
</feature>
<evidence type="ECO:0000313" key="3">
    <source>
        <dbReference type="Proteomes" id="UP000076722"/>
    </source>
</evidence>
<evidence type="ECO:0000259" key="1">
    <source>
        <dbReference type="Pfam" id="PF24764"/>
    </source>
</evidence>
<feature type="domain" description="Integrase core" evidence="1">
    <location>
        <begin position="73"/>
        <end position="103"/>
    </location>
</feature>
<keyword evidence="3" id="KW-1185">Reference proteome</keyword>
<name>A0A164SHQ2_9AGAM</name>
<dbReference type="STRING" id="1314777.A0A164SHQ2"/>
<proteinExistence type="predicted"/>
<dbReference type="PANTHER" id="PTHR46791">
    <property type="entry name" value="EXPRESSED PROTEIN"/>
    <property type="match status" value="1"/>
</dbReference>
<feature type="non-terminal residue" evidence="2">
    <location>
        <position position="103"/>
    </location>
</feature>
<dbReference type="AlphaFoldDB" id="A0A164SHQ2"/>
<dbReference type="EMBL" id="KV419415">
    <property type="protein sequence ID" value="KZS91493.1"/>
    <property type="molecule type" value="Genomic_DNA"/>
</dbReference>
<dbReference type="Proteomes" id="UP000076722">
    <property type="component" value="Unassembled WGS sequence"/>
</dbReference>
<dbReference type="Pfam" id="PF24764">
    <property type="entry name" value="rva_4"/>
    <property type="match status" value="1"/>
</dbReference>
<evidence type="ECO:0000313" key="2">
    <source>
        <dbReference type="EMBL" id="KZS91493.1"/>
    </source>
</evidence>
<dbReference type="OrthoDB" id="2686689at2759"/>
<gene>
    <name evidence="2" type="ORF">SISNIDRAFT_384887</name>
</gene>
<protein>
    <recommendedName>
        <fullName evidence="1">Integrase core domain-containing protein</fullName>
    </recommendedName>
</protein>
<dbReference type="PANTHER" id="PTHR46791:SF5">
    <property type="entry name" value="CLR5 DOMAIN-CONTAINING PROTEIN-RELATED"/>
    <property type="match status" value="1"/>
</dbReference>
<sequence length="103" mass="11912">RTYSAITDEELDHITETYFGAHPDDGQHLLMGHLLSLGHRVPRERMRASVHRADVRVLREFHNLNRPGNRREYHVRGANALWHMDGCEKLVRAGFYIHGCVDG</sequence>
<accession>A0A164SHQ2</accession>
<reference evidence="2 3" key="1">
    <citation type="journal article" date="2016" name="Mol. Biol. Evol.">
        <title>Comparative Genomics of Early-Diverging Mushroom-Forming Fungi Provides Insights into the Origins of Lignocellulose Decay Capabilities.</title>
        <authorList>
            <person name="Nagy L.G."/>
            <person name="Riley R."/>
            <person name="Tritt A."/>
            <person name="Adam C."/>
            <person name="Daum C."/>
            <person name="Floudas D."/>
            <person name="Sun H."/>
            <person name="Yadav J.S."/>
            <person name="Pangilinan J."/>
            <person name="Larsson K.H."/>
            <person name="Matsuura K."/>
            <person name="Barry K."/>
            <person name="Labutti K."/>
            <person name="Kuo R."/>
            <person name="Ohm R.A."/>
            <person name="Bhattacharya S.S."/>
            <person name="Shirouzu T."/>
            <person name="Yoshinaga Y."/>
            <person name="Martin F.M."/>
            <person name="Grigoriev I.V."/>
            <person name="Hibbett D.S."/>
        </authorList>
    </citation>
    <scope>NUCLEOTIDE SEQUENCE [LARGE SCALE GENOMIC DNA]</scope>
    <source>
        <strain evidence="2 3">HHB9708</strain>
    </source>
</reference>
<dbReference type="InterPro" id="IPR058913">
    <property type="entry name" value="Integrase_dom_put"/>
</dbReference>